<dbReference type="AlphaFoldDB" id="A0A6H1ZIP2"/>
<organism evidence="2">
    <name type="scientific">viral metagenome</name>
    <dbReference type="NCBI Taxonomy" id="1070528"/>
    <lineage>
        <taxon>unclassified sequences</taxon>
        <taxon>metagenomes</taxon>
        <taxon>organismal metagenomes</taxon>
    </lineage>
</organism>
<evidence type="ECO:0000313" key="2">
    <source>
        <dbReference type="EMBL" id="QJA47434.1"/>
    </source>
</evidence>
<protein>
    <submittedName>
        <fullName evidence="2">Uncharacterized protein</fullName>
    </submittedName>
</protein>
<name>A0A6H1ZIP2_9ZZZZ</name>
<dbReference type="EMBL" id="MT144042">
    <property type="protein sequence ID" value="QJA47434.1"/>
    <property type="molecule type" value="Genomic_DNA"/>
</dbReference>
<proteinExistence type="predicted"/>
<reference evidence="2" key="1">
    <citation type="submission" date="2020-03" db="EMBL/GenBank/DDBJ databases">
        <title>The deep terrestrial virosphere.</title>
        <authorList>
            <person name="Holmfeldt K."/>
            <person name="Nilsson E."/>
            <person name="Simone D."/>
            <person name="Lopez-Fernandez M."/>
            <person name="Wu X."/>
            <person name="de Brujin I."/>
            <person name="Lundin D."/>
            <person name="Andersson A."/>
            <person name="Bertilsson S."/>
            <person name="Dopson M."/>
        </authorList>
    </citation>
    <scope>NUCLEOTIDE SEQUENCE</scope>
    <source>
        <strain evidence="2">TM448A00666</strain>
    </source>
</reference>
<keyword evidence="1" id="KW-0812">Transmembrane</keyword>
<keyword evidence="1" id="KW-1133">Transmembrane helix</keyword>
<evidence type="ECO:0000256" key="1">
    <source>
        <dbReference type="SAM" id="Phobius"/>
    </source>
</evidence>
<gene>
    <name evidence="2" type="ORF">TM448A00666_0038</name>
</gene>
<feature type="transmembrane region" description="Helical" evidence="1">
    <location>
        <begin position="156"/>
        <end position="180"/>
    </location>
</feature>
<feature type="transmembrane region" description="Helical" evidence="1">
    <location>
        <begin position="25"/>
        <end position="45"/>
    </location>
</feature>
<keyword evidence="1" id="KW-0472">Membrane</keyword>
<sequence length="207" mass="23405">MVDISEIGVSFAQGFTGIIPQLMRYLGYLIWAIIILGGMWGLYVLMQYKFRYMYAEAGPGGIRRFRKDRIKAVKDKGADKWKLLWAKDKIEPFDSKYIYPGNLIFGYRVEKNCHIPAVWNENKEGIDIIPRDVKFWQSTEIQQAALEYQDLRSKMLPILTTLGTIIFCLILVGITVWMTYKYIGGGLNSVASSVSSLQTAASGLAPG</sequence>
<accession>A0A6H1ZIP2</accession>